<dbReference type="EMBL" id="CP130318">
    <property type="protein sequence ID" value="WNQ13613.1"/>
    <property type="molecule type" value="Genomic_DNA"/>
</dbReference>
<dbReference type="GO" id="GO:0050043">
    <property type="term" value="F:lactate racemase activity"/>
    <property type="evidence" value="ECO:0007669"/>
    <property type="project" value="InterPro"/>
</dbReference>
<gene>
    <name evidence="2" type="ORF">MJA45_11535</name>
</gene>
<dbReference type="RefSeq" id="WP_315607396.1">
    <property type="nucleotide sequence ID" value="NZ_CP130318.1"/>
</dbReference>
<name>A0AA96LHX2_9BACL</name>
<feature type="domain" description="LarA-like N-terminal" evidence="1">
    <location>
        <begin position="25"/>
        <end position="189"/>
    </location>
</feature>
<sequence>MSILQELLKDIPVPQMVRIRQKFDRTAVTEIREVLEEELRKPGAVDRIQPGQRVAVAVGSRGVANIGLLTRTTIDAIKERGGEPFIVPCMGSHGGATAEGQKNILHHLGVTEEAMGAPILSSMEVVKIDSLPNGLPVYVDKIASEADAIVVINRVKPHTAFRGPIESGIMKMIAIGLGKQKGAEACHQLGFKYMAENVPQMARIMIDKLPILFGVAVVENAYDETCLIEVLPASDIEEREVELLKEAKSRLPQILFGQVDVLVIDYIGKNISGDGMDPNVTGRYPTPYAHGGPDVSKMVVLDLTEETNGNANGVGTADFTTQRLVDKTDLPGTYANGLTSTVCAPTKLATTLENQLYAIKAAVKTCNILDYTKCRLVRIQDTLHLGEIEISVNLLEEARQHPDIEILTEPYDLAFDSEGNLFG</sequence>
<organism evidence="2 3">
    <name type="scientific">Paenibacillus aurantius</name>
    <dbReference type="NCBI Taxonomy" id="2918900"/>
    <lineage>
        <taxon>Bacteria</taxon>
        <taxon>Bacillati</taxon>
        <taxon>Bacillota</taxon>
        <taxon>Bacilli</taxon>
        <taxon>Bacillales</taxon>
        <taxon>Paenibacillaceae</taxon>
        <taxon>Paenibacillus</taxon>
    </lineage>
</organism>
<dbReference type="KEGG" id="paun:MJA45_11535"/>
<evidence type="ECO:0000313" key="3">
    <source>
        <dbReference type="Proteomes" id="UP001305702"/>
    </source>
</evidence>
<dbReference type="Pfam" id="PF09861">
    <property type="entry name" value="Lar_N"/>
    <property type="match status" value="1"/>
</dbReference>
<dbReference type="Gene3D" id="3.40.50.11440">
    <property type="match status" value="1"/>
</dbReference>
<proteinExistence type="predicted"/>
<keyword evidence="3" id="KW-1185">Reference proteome</keyword>
<dbReference type="AlphaFoldDB" id="A0AA96LHX2"/>
<protein>
    <submittedName>
        <fullName evidence="2">Lactate racemase domain-containing protein</fullName>
    </submittedName>
</protein>
<reference evidence="2 3" key="1">
    <citation type="submission" date="2022-02" db="EMBL/GenBank/DDBJ databases">
        <title>Paenibacillus sp. MBLB1776 Whole Genome Shotgun Sequencing.</title>
        <authorList>
            <person name="Hwang C.Y."/>
            <person name="Cho E.-S."/>
            <person name="Seo M.-J."/>
        </authorList>
    </citation>
    <scope>NUCLEOTIDE SEQUENCE [LARGE SCALE GENOMIC DNA]</scope>
    <source>
        <strain evidence="2 3">MBLB1776</strain>
    </source>
</reference>
<evidence type="ECO:0000259" key="1">
    <source>
        <dbReference type="Pfam" id="PF09861"/>
    </source>
</evidence>
<accession>A0AA96LHX2</accession>
<dbReference type="InterPro" id="IPR018657">
    <property type="entry name" value="LarA-like_N"/>
</dbReference>
<dbReference type="Proteomes" id="UP001305702">
    <property type="component" value="Chromosome"/>
</dbReference>
<evidence type="ECO:0000313" key="2">
    <source>
        <dbReference type="EMBL" id="WNQ13613.1"/>
    </source>
</evidence>